<dbReference type="Proteomes" id="UP000285405">
    <property type="component" value="Unassembled WGS sequence"/>
</dbReference>
<feature type="region of interest" description="Disordered" evidence="1">
    <location>
        <begin position="147"/>
        <end position="203"/>
    </location>
</feature>
<accession>A0A420IMT4</accession>
<evidence type="ECO:0000256" key="1">
    <source>
        <dbReference type="SAM" id="MobiDB-lite"/>
    </source>
</evidence>
<feature type="region of interest" description="Disordered" evidence="1">
    <location>
        <begin position="55"/>
        <end position="106"/>
    </location>
</feature>
<gene>
    <name evidence="2" type="ORF">GcC1_076015</name>
</gene>
<proteinExistence type="predicted"/>
<name>A0A420IMT4_9PEZI</name>
<feature type="compositionally biased region" description="Low complexity" evidence="1">
    <location>
        <begin position="159"/>
        <end position="169"/>
    </location>
</feature>
<protein>
    <submittedName>
        <fullName evidence="2">Uncharacterized protein</fullName>
    </submittedName>
</protein>
<dbReference type="AlphaFoldDB" id="A0A420IMT4"/>
<organism evidence="2 3">
    <name type="scientific">Golovinomyces cichoracearum</name>
    <dbReference type="NCBI Taxonomy" id="62708"/>
    <lineage>
        <taxon>Eukaryota</taxon>
        <taxon>Fungi</taxon>
        <taxon>Dikarya</taxon>
        <taxon>Ascomycota</taxon>
        <taxon>Pezizomycotina</taxon>
        <taxon>Leotiomycetes</taxon>
        <taxon>Erysiphales</taxon>
        <taxon>Erysiphaceae</taxon>
        <taxon>Golovinomyces</taxon>
    </lineage>
</organism>
<reference evidence="2 3" key="1">
    <citation type="journal article" date="2018" name="BMC Genomics">
        <title>Comparative genome analyses reveal sequence features reflecting distinct modes of host-adaptation between dicot and monocot powdery mildew.</title>
        <authorList>
            <person name="Wu Y."/>
            <person name="Ma X."/>
            <person name="Pan Z."/>
            <person name="Kale S.D."/>
            <person name="Song Y."/>
            <person name="King H."/>
            <person name="Zhang Q."/>
            <person name="Presley C."/>
            <person name="Deng X."/>
            <person name="Wei C.I."/>
            <person name="Xiao S."/>
        </authorList>
    </citation>
    <scope>NUCLEOTIDE SEQUENCE [LARGE SCALE GENOMIC DNA]</scope>
    <source>
        <strain evidence="2">UCSC1</strain>
    </source>
</reference>
<dbReference type="OrthoDB" id="5384020at2759"/>
<comment type="caution">
    <text evidence="2">The sequence shown here is derived from an EMBL/GenBank/DDBJ whole genome shotgun (WGS) entry which is preliminary data.</text>
</comment>
<dbReference type="EMBL" id="MCBR01007615">
    <property type="protein sequence ID" value="RKF75822.1"/>
    <property type="molecule type" value="Genomic_DNA"/>
</dbReference>
<evidence type="ECO:0000313" key="3">
    <source>
        <dbReference type="Proteomes" id="UP000285405"/>
    </source>
</evidence>
<sequence>MSNDKSNDEHNRRRRCSLAPIPTASIFAKANGPPYPGSVTTVAVQDQLQRMSAMNYCPPGTSPSKTSPYQFGDRRGSASSIGSGTIDENTFEEDDSARSIPNTPFGRRMSLGAQAVRNVRRGSSTSIIGEGCSSFNLSDQFRARAESSVTQTQRPYFPGSPSSVRRSSGIAPPQAEMATPQIIVESPAPAQTRPKGPDAFQERILKGDFYID</sequence>
<evidence type="ECO:0000313" key="2">
    <source>
        <dbReference type="EMBL" id="RKF75822.1"/>
    </source>
</evidence>
<feature type="compositionally biased region" description="Polar residues" evidence="1">
    <location>
        <begin position="77"/>
        <end position="88"/>
    </location>
</feature>